<keyword evidence="3" id="KW-1185">Reference proteome</keyword>
<keyword evidence="1" id="KW-0732">Signal</keyword>
<accession>A0A9W4SG96</accession>
<dbReference type="Proteomes" id="UP001153678">
    <property type="component" value="Unassembled WGS sequence"/>
</dbReference>
<organism evidence="2 3">
    <name type="scientific">Funneliformis geosporum</name>
    <dbReference type="NCBI Taxonomy" id="1117311"/>
    <lineage>
        <taxon>Eukaryota</taxon>
        <taxon>Fungi</taxon>
        <taxon>Fungi incertae sedis</taxon>
        <taxon>Mucoromycota</taxon>
        <taxon>Glomeromycotina</taxon>
        <taxon>Glomeromycetes</taxon>
        <taxon>Glomerales</taxon>
        <taxon>Glomeraceae</taxon>
        <taxon>Funneliformis</taxon>
    </lineage>
</organism>
<dbReference type="OrthoDB" id="2536450at2759"/>
<evidence type="ECO:0000313" key="2">
    <source>
        <dbReference type="EMBL" id="CAI2168461.1"/>
    </source>
</evidence>
<evidence type="ECO:0000313" key="3">
    <source>
        <dbReference type="Proteomes" id="UP001153678"/>
    </source>
</evidence>
<proteinExistence type="predicted"/>
<name>A0A9W4SG96_9GLOM</name>
<reference evidence="2" key="1">
    <citation type="submission" date="2022-08" db="EMBL/GenBank/DDBJ databases">
        <authorList>
            <person name="Kallberg Y."/>
            <person name="Tangrot J."/>
            <person name="Rosling A."/>
        </authorList>
    </citation>
    <scope>NUCLEOTIDE SEQUENCE</scope>
    <source>
        <strain evidence="2">Wild A</strain>
    </source>
</reference>
<comment type="caution">
    <text evidence="2">The sequence shown here is derived from an EMBL/GenBank/DDBJ whole genome shotgun (WGS) entry which is preliminary data.</text>
</comment>
<sequence length="199" mass="21837">MKSFSTIFTQIIVLMMIEITLVFSQTICNSDVQVLTDNLDIANCFSNSFNSLRIIDSSDPNIVTNLKQLIPEFCANQCTPDQLKTASDQYSATCSGGGDYSYMNGVILLNSYDILHTSLCKDDCIISSFEGLNQNAQVSKDFTSKIAQSPPNVVCTDCIKALAKSLIDYQFNNPSTTFSGTLQNLKIALELKCGESFIV</sequence>
<feature type="signal peptide" evidence="1">
    <location>
        <begin position="1"/>
        <end position="24"/>
    </location>
</feature>
<dbReference type="EMBL" id="CAMKVN010000487">
    <property type="protein sequence ID" value="CAI2168461.1"/>
    <property type="molecule type" value="Genomic_DNA"/>
</dbReference>
<protein>
    <submittedName>
        <fullName evidence="2">8153_t:CDS:1</fullName>
    </submittedName>
</protein>
<evidence type="ECO:0000256" key="1">
    <source>
        <dbReference type="SAM" id="SignalP"/>
    </source>
</evidence>
<gene>
    <name evidence="2" type="ORF">FWILDA_LOCUS3593</name>
</gene>
<dbReference type="AlphaFoldDB" id="A0A9W4SG96"/>
<feature type="chain" id="PRO_5040797076" evidence="1">
    <location>
        <begin position="25"/>
        <end position="199"/>
    </location>
</feature>